<dbReference type="AlphaFoldDB" id="A0AA48K9H1"/>
<evidence type="ECO:0008006" key="4">
    <source>
        <dbReference type="Google" id="ProtNLM"/>
    </source>
</evidence>
<dbReference type="RefSeq" id="WP_316412147.1">
    <property type="nucleotide sequence ID" value="NZ_AP027080.1"/>
</dbReference>
<organism evidence="2 3">
    <name type="scientific">Mesoterricola silvestris</name>
    <dbReference type="NCBI Taxonomy" id="2927979"/>
    <lineage>
        <taxon>Bacteria</taxon>
        <taxon>Pseudomonadati</taxon>
        <taxon>Acidobacteriota</taxon>
        <taxon>Holophagae</taxon>
        <taxon>Holophagales</taxon>
        <taxon>Holophagaceae</taxon>
        <taxon>Mesoterricola</taxon>
    </lineage>
</organism>
<name>A0AA48K9H1_9BACT</name>
<dbReference type="KEGG" id="msil:METEAL_26500"/>
<dbReference type="EMBL" id="AP027080">
    <property type="protein sequence ID" value="BDU73476.1"/>
    <property type="molecule type" value="Genomic_DNA"/>
</dbReference>
<proteinExistence type="predicted"/>
<evidence type="ECO:0000313" key="3">
    <source>
        <dbReference type="Proteomes" id="UP001238179"/>
    </source>
</evidence>
<protein>
    <recommendedName>
        <fullName evidence="4">YtxH domain-containing protein</fullName>
    </recommendedName>
</protein>
<feature type="transmembrane region" description="Helical" evidence="1">
    <location>
        <begin position="40"/>
        <end position="58"/>
    </location>
</feature>
<gene>
    <name evidence="2" type="ORF">METEAL_26500</name>
</gene>
<dbReference type="Proteomes" id="UP001238179">
    <property type="component" value="Chromosome"/>
</dbReference>
<keyword evidence="1" id="KW-0472">Membrane</keyword>
<dbReference type="Pfam" id="PF19628">
    <property type="entry name" value="DUF6132"/>
    <property type="match status" value="1"/>
</dbReference>
<keyword evidence="1" id="KW-0812">Transmembrane</keyword>
<keyword evidence="1" id="KW-1133">Transmembrane helix</keyword>
<accession>A0AA48K9H1</accession>
<evidence type="ECO:0000313" key="2">
    <source>
        <dbReference type="EMBL" id="BDU73476.1"/>
    </source>
</evidence>
<dbReference type="InterPro" id="IPR045764">
    <property type="entry name" value="DUF6132"/>
</dbReference>
<sequence>MLNLFFAKRLALGLLVGGGLGLGYWKLVGCSTGTCPLTATPLRALIYGAVLGTIWALGGSPRS</sequence>
<keyword evidence="3" id="KW-1185">Reference proteome</keyword>
<evidence type="ECO:0000256" key="1">
    <source>
        <dbReference type="SAM" id="Phobius"/>
    </source>
</evidence>
<reference evidence="3" key="1">
    <citation type="journal article" date="2023" name="Int. J. Syst. Evol. Microbiol.">
        <title>Mesoterricola silvestris gen. nov., sp. nov., Mesoterricola sediminis sp. nov., Geothrix oryzae sp. nov., Geothrix edaphica sp. nov., Geothrix rubra sp. nov., and Geothrix limicola sp. nov., six novel members of Acidobacteriota isolated from soils.</title>
        <authorList>
            <person name="Itoh H."/>
            <person name="Sugisawa Y."/>
            <person name="Mise K."/>
            <person name="Xu Z."/>
            <person name="Kuniyasu M."/>
            <person name="Ushijima N."/>
            <person name="Kawano K."/>
            <person name="Kobayashi E."/>
            <person name="Shiratori Y."/>
            <person name="Masuda Y."/>
            <person name="Senoo K."/>
        </authorList>
    </citation>
    <scope>NUCLEOTIDE SEQUENCE [LARGE SCALE GENOMIC DNA]</scope>
    <source>
        <strain evidence="3">W79</strain>
    </source>
</reference>